<proteinExistence type="predicted"/>
<evidence type="ECO:0000256" key="1">
    <source>
        <dbReference type="SAM" id="MobiDB-lite"/>
    </source>
</evidence>
<name>A0A061S1C4_9CHLO</name>
<feature type="non-terminal residue" evidence="2">
    <location>
        <position position="1"/>
    </location>
</feature>
<sequence length="72" mass="7343">GRAAHGRLPTPVRGGDAAPGGLLARLPPPLAVCSGRRGLFDPLGPQPPEGGEGGHLFGSSPRQFSPRILRAD</sequence>
<dbReference type="EMBL" id="GBEZ01008980">
    <property type="protein sequence ID" value="JAC76586.1"/>
    <property type="molecule type" value="Transcribed_RNA"/>
</dbReference>
<accession>A0A061S1C4</accession>
<evidence type="ECO:0000313" key="2">
    <source>
        <dbReference type="EMBL" id="JAC76586.1"/>
    </source>
</evidence>
<feature type="compositionally biased region" description="Low complexity" evidence="1">
    <location>
        <begin position="13"/>
        <end position="23"/>
    </location>
</feature>
<dbReference type="AlphaFoldDB" id="A0A061S1C4"/>
<feature type="non-terminal residue" evidence="2">
    <location>
        <position position="72"/>
    </location>
</feature>
<protein>
    <submittedName>
        <fullName evidence="2">Uncharacterized protein</fullName>
    </submittedName>
</protein>
<feature type="region of interest" description="Disordered" evidence="1">
    <location>
        <begin position="37"/>
        <end position="72"/>
    </location>
</feature>
<feature type="region of interest" description="Disordered" evidence="1">
    <location>
        <begin position="1"/>
        <end position="23"/>
    </location>
</feature>
<organism evidence="2">
    <name type="scientific">Tetraselmis sp. GSL018</name>
    <dbReference type="NCBI Taxonomy" id="582737"/>
    <lineage>
        <taxon>Eukaryota</taxon>
        <taxon>Viridiplantae</taxon>
        <taxon>Chlorophyta</taxon>
        <taxon>core chlorophytes</taxon>
        <taxon>Chlorodendrophyceae</taxon>
        <taxon>Chlorodendrales</taxon>
        <taxon>Chlorodendraceae</taxon>
        <taxon>Tetraselmis</taxon>
    </lineage>
</organism>
<reference evidence="2" key="1">
    <citation type="submission" date="2014-05" db="EMBL/GenBank/DDBJ databases">
        <title>The transcriptome of the halophilic microalga Tetraselmis sp. GSL018 isolated from the Great Salt Lake, Utah.</title>
        <authorList>
            <person name="Jinkerson R.E."/>
            <person name="D'Adamo S."/>
            <person name="Posewitz M.C."/>
        </authorList>
    </citation>
    <scope>NUCLEOTIDE SEQUENCE</scope>
    <source>
        <strain evidence="2">GSL018</strain>
    </source>
</reference>
<gene>
    <name evidence="2" type="ORF">TSPGSL018_19788</name>
</gene>